<keyword evidence="3" id="KW-0378">Hydrolase</keyword>
<protein>
    <submittedName>
        <fullName evidence="3">Endonuclease</fullName>
    </submittedName>
</protein>
<accession>A0A919JS34</accession>
<comment type="caution">
    <text evidence="3">The sequence shown here is derived from an EMBL/GenBank/DDBJ whole genome shotgun (WGS) entry which is preliminary data.</text>
</comment>
<keyword evidence="4" id="KW-1185">Reference proteome</keyword>
<evidence type="ECO:0000259" key="2">
    <source>
        <dbReference type="Pfam" id="PF03372"/>
    </source>
</evidence>
<proteinExistence type="predicted"/>
<feature type="transmembrane region" description="Helical" evidence="1">
    <location>
        <begin position="69"/>
        <end position="87"/>
    </location>
</feature>
<dbReference type="GO" id="GO:0004519">
    <property type="term" value="F:endonuclease activity"/>
    <property type="evidence" value="ECO:0007669"/>
    <property type="project" value="UniProtKB-KW"/>
</dbReference>
<sequence>MTITSTPPEVRPAHRVLRAGLLFLLVLPGLLWAGVRLFGLPGGYLLAFTPYAAAWAWIPVLAALAARKWLVAAVAVMAAAVLSVGVLPRALPDAAHGPAGGTPLTVMTINLFRGAADPAAVTRLVREHDVAVLAVQELTPAARDALAAAGLDTLLPHRTLAAEPGATGSGLYSRFPVTATGAERGPGGNLEAYATVQPPGAGPVGVESAHWGRRADPAGEPGGVPRILLGDFNATLDHAPLRDLVAGGYRDAADAVGDGLEPTLGPVTLDHVLVDRRIGVTDVDVRPVPRSDHRSIIAVLALPAT</sequence>
<dbReference type="InterPro" id="IPR005135">
    <property type="entry name" value="Endo/exonuclease/phosphatase"/>
</dbReference>
<name>A0A919JS34_9ACTN</name>
<evidence type="ECO:0000313" key="3">
    <source>
        <dbReference type="EMBL" id="GIE93733.1"/>
    </source>
</evidence>
<keyword evidence="1" id="KW-1133">Transmembrane helix</keyword>
<keyword evidence="3" id="KW-0255">Endonuclease</keyword>
<keyword evidence="1" id="KW-0812">Transmembrane</keyword>
<gene>
    <name evidence="3" type="ORF">Ari01nite_11980</name>
</gene>
<dbReference type="AlphaFoldDB" id="A0A919JS34"/>
<dbReference type="Proteomes" id="UP000636960">
    <property type="component" value="Unassembled WGS sequence"/>
</dbReference>
<feature type="transmembrane region" description="Helical" evidence="1">
    <location>
        <begin position="21"/>
        <end position="38"/>
    </location>
</feature>
<dbReference type="EMBL" id="BOMV01000007">
    <property type="protein sequence ID" value="GIE93733.1"/>
    <property type="molecule type" value="Genomic_DNA"/>
</dbReference>
<dbReference type="SUPFAM" id="SSF56219">
    <property type="entry name" value="DNase I-like"/>
    <property type="match status" value="1"/>
</dbReference>
<evidence type="ECO:0000256" key="1">
    <source>
        <dbReference type="SAM" id="Phobius"/>
    </source>
</evidence>
<evidence type="ECO:0000313" key="4">
    <source>
        <dbReference type="Proteomes" id="UP000636960"/>
    </source>
</evidence>
<dbReference type="InterPro" id="IPR036691">
    <property type="entry name" value="Endo/exonu/phosph_ase_sf"/>
</dbReference>
<feature type="transmembrane region" description="Helical" evidence="1">
    <location>
        <begin position="44"/>
        <end position="62"/>
    </location>
</feature>
<organism evidence="3 4">
    <name type="scientific">Paractinoplanes rishiriensis</name>
    <dbReference type="NCBI Taxonomy" id="1050105"/>
    <lineage>
        <taxon>Bacteria</taxon>
        <taxon>Bacillati</taxon>
        <taxon>Actinomycetota</taxon>
        <taxon>Actinomycetes</taxon>
        <taxon>Micromonosporales</taxon>
        <taxon>Micromonosporaceae</taxon>
        <taxon>Paractinoplanes</taxon>
    </lineage>
</organism>
<dbReference type="RefSeq" id="WP_203780030.1">
    <property type="nucleotide sequence ID" value="NZ_BOMV01000007.1"/>
</dbReference>
<keyword evidence="1" id="KW-0472">Membrane</keyword>
<feature type="domain" description="Endonuclease/exonuclease/phosphatase" evidence="2">
    <location>
        <begin position="107"/>
        <end position="293"/>
    </location>
</feature>
<keyword evidence="3" id="KW-0540">Nuclease</keyword>
<reference evidence="3" key="1">
    <citation type="submission" date="2021-01" db="EMBL/GenBank/DDBJ databases">
        <title>Whole genome shotgun sequence of Actinoplanes rishiriensis NBRC 108556.</title>
        <authorList>
            <person name="Komaki H."/>
            <person name="Tamura T."/>
        </authorList>
    </citation>
    <scope>NUCLEOTIDE SEQUENCE</scope>
    <source>
        <strain evidence="3">NBRC 108556</strain>
    </source>
</reference>
<dbReference type="Gene3D" id="3.60.10.10">
    <property type="entry name" value="Endonuclease/exonuclease/phosphatase"/>
    <property type="match status" value="1"/>
</dbReference>
<dbReference type="Pfam" id="PF03372">
    <property type="entry name" value="Exo_endo_phos"/>
    <property type="match status" value="1"/>
</dbReference>